<sequence length="354" mass="39464">MKHRTRCGQAIVLGRDSDLLDLIQRIHSLHCDKNGELNVSPLSISDAVHIWQDLEDWDPTGIELINEDDNLYESYKFAWFIWTYIIVHPAEVGGEKVQDALHYAMSNISEVEAPGLVPLVIIPLFFSGLAAIQHVDRDLVNEQYERVESYTEHGSVTRSRHIVHSSWQKHDNATRALNLSAYVLDFLCHFLTFPFRLIAAGIGIVLFSKHLMSMGLPFARMKTVLSPGPASGIYTALSASIESGQVIVTLSAEVTDTESVASVVFGGRTRDDLNAVADWITCCELAFTEIVDVSDVEMNISVGRVFTSQALNNPARLVGWVGLGWATKLSVIKTIKEQFIKPLKKSLCRHSRNF</sequence>
<organism evidence="2 3">
    <name type="scientific">Penicillium thymicola</name>
    <dbReference type="NCBI Taxonomy" id="293382"/>
    <lineage>
        <taxon>Eukaryota</taxon>
        <taxon>Fungi</taxon>
        <taxon>Dikarya</taxon>
        <taxon>Ascomycota</taxon>
        <taxon>Pezizomycotina</taxon>
        <taxon>Eurotiomycetes</taxon>
        <taxon>Eurotiomycetidae</taxon>
        <taxon>Eurotiales</taxon>
        <taxon>Aspergillaceae</taxon>
        <taxon>Penicillium</taxon>
    </lineage>
</organism>
<keyword evidence="1" id="KW-0472">Membrane</keyword>
<keyword evidence="1" id="KW-0812">Transmembrane</keyword>
<feature type="transmembrane region" description="Helical" evidence="1">
    <location>
        <begin position="193"/>
        <end position="212"/>
    </location>
</feature>
<keyword evidence="1" id="KW-1133">Transmembrane helix</keyword>
<gene>
    <name evidence="2" type="ORF">VN97_g3028</name>
</gene>
<evidence type="ECO:0000256" key="1">
    <source>
        <dbReference type="SAM" id="Phobius"/>
    </source>
</evidence>
<protein>
    <submittedName>
        <fullName evidence="2">Uncharacterized protein</fullName>
    </submittedName>
</protein>
<reference evidence="2" key="1">
    <citation type="submission" date="2015-06" db="EMBL/GenBank/DDBJ databases">
        <authorList>
            <person name="Nguyen H."/>
        </authorList>
    </citation>
    <scope>NUCLEOTIDE SEQUENCE</scope>
    <source>
        <strain evidence="2">DAOM 180753</strain>
    </source>
</reference>
<name>A0AAI9TN20_PENTH</name>
<evidence type="ECO:0000313" key="2">
    <source>
        <dbReference type="EMBL" id="KAJ9490224.1"/>
    </source>
</evidence>
<keyword evidence="3" id="KW-1185">Reference proteome</keyword>
<evidence type="ECO:0000313" key="3">
    <source>
        <dbReference type="Proteomes" id="UP001227192"/>
    </source>
</evidence>
<accession>A0AAI9TN20</accession>
<dbReference type="Pfam" id="PF11951">
    <property type="entry name" value="Fungal_trans_2"/>
    <property type="match status" value="1"/>
</dbReference>
<dbReference type="AlphaFoldDB" id="A0AAI9TN20"/>
<reference evidence="2" key="2">
    <citation type="journal article" date="2016" name="Fungal Biol.">
        <title>Ochratoxin A production by Penicillium thymicola.</title>
        <authorList>
            <person name="Nguyen H.D.T."/>
            <person name="McMullin D.R."/>
            <person name="Ponomareva E."/>
            <person name="Riley R."/>
            <person name="Pomraning K.R."/>
            <person name="Baker S.E."/>
            <person name="Seifert K.A."/>
        </authorList>
    </citation>
    <scope>NUCLEOTIDE SEQUENCE</scope>
    <source>
        <strain evidence="2">DAOM 180753</strain>
    </source>
</reference>
<dbReference type="Proteomes" id="UP001227192">
    <property type="component" value="Unassembled WGS sequence"/>
</dbReference>
<proteinExistence type="predicted"/>
<comment type="caution">
    <text evidence="2">The sequence shown here is derived from an EMBL/GenBank/DDBJ whole genome shotgun (WGS) entry which is preliminary data.</text>
</comment>
<dbReference type="EMBL" id="LACB01000062">
    <property type="protein sequence ID" value="KAJ9490224.1"/>
    <property type="molecule type" value="Genomic_DNA"/>
</dbReference>
<dbReference type="InterPro" id="IPR021858">
    <property type="entry name" value="Fun_TF"/>
</dbReference>